<evidence type="ECO:0000313" key="1">
    <source>
        <dbReference type="EMBL" id="OIQ82240.1"/>
    </source>
</evidence>
<comment type="caution">
    <text evidence="1">The sequence shown here is derived from an EMBL/GenBank/DDBJ whole genome shotgun (WGS) entry which is preliminary data.</text>
</comment>
<dbReference type="NCBIfam" id="TIGR03016">
    <property type="entry name" value="pepcterm_hypo_1"/>
    <property type="match status" value="1"/>
</dbReference>
<dbReference type="InterPro" id="IPR017467">
    <property type="entry name" value="CHP03016_PEP-CTERM"/>
</dbReference>
<organism evidence="1">
    <name type="scientific">mine drainage metagenome</name>
    <dbReference type="NCBI Taxonomy" id="410659"/>
    <lineage>
        <taxon>unclassified sequences</taxon>
        <taxon>metagenomes</taxon>
        <taxon>ecological metagenomes</taxon>
    </lineage>
</organism>
<dbReference type="AlphaFoldDB" id="A0A1J5QFL7"/>
<proteinExistence type="predicted"/>
<gene>
    <name evidence="1" type="ORF">GALL_359740</name>
</gene>
<accession>A0A1J5QFL7</accession>
<evidence type="ECO:0008006" key="2">
    <source>
        <dbReference type="Google" id="ProtNLM"/>
    </source>
</evidence>
<dbReference type="EMBL" id="MLJW01000826">
    <property type="protein sequence ID" value="OIQ82240.1"/>
    <property type="molecule type" value="Genomic_DNA"/>
</dbReference>
<sequence length="532" mass="57363">MNLRRTVLASAIIASCAGFAGRAAQAQALPALPALAASGAAAETQGPPPSTYLEPSLGVLVTGTSNANFGAGDAAQSDTIFNIVPRVVVQSDHAHWHLRGDFRLNGLYYVRGTQSNSILPSGSLGLGSELVDRLLFLDAGVTSQQNIINPYVGQFSGPSSNQYTATQYRLSPYIDRQLNPNLRFIARSDNTWTQVTGNTASTGAVGGRYGVQTVSLDQRPLPWGYTLVARQDNTIYDNQPYASLKDTSLRAIGNYAVSERLVLGLIGGYEKVDAFLAQVRKPIYGARGAWQPDPNAGVEAMVEHRYFGTGWNVQAHQGTGLFNVSLNWTRGPTTFLGSQFNGGPPGSNITTLLDGMMQSQYPDPVARAQAVQNLLNSAGLPSSLSAANNFYTQSASLQNALSLTALMLRERNSYALSLYRTKTEDLFLPGQTLLQLLQTLSTDTTQTGVAFNYGRRLSPITNLNVTVVRANNAGFGPNQGQTSRQTSFIVQLDRRLTPRTTGLIGLRRQFLVSSYIPDTNESAIFAGLVHRF</sequence>
<protein>
    <recommendedName>
        <fullName evidence="2">Porin</fullName>
    </recommendedName>
</protein>
<dbReference type="PROSITE" id="PS51257">
    <property type="entry name" value="PROKAR_LIPOPROTEIN"/>
    <property type="match status" value="1"/>
</dbReference>
<reference evidence="1" key="1">
    <citation type="submission" date="2016-10" db="EMBL/GenBank/DDBJ databases">
        <title>Sequence of Gallionella enrichment culture.</title>
        <authorList>
            <person name="Poehlein A."/>
            <person name="Muehling M."/>
            <person name="Daniel R."/>
        </authorList>
    </citation>
    <scope>NUCLEOTIDE SEQUENCE</scope>
</reference>
<name>A0A1J5QFL7_9ZZZZ</name>